<dbReference type="InterPro" id="IPR005545">
    <property type="entry name" value="YCII"/>
</dbReference>
<feature type="domain" description="YCII-related" evidence="1">
    <location>
        <begin position="8"/>
        <end position="101"/>
    </location>
</feature>
<accession>A0A5N5WQE7</accession>
<name>A0A5N5WQE7_9EURO</name>
<dbReference type="OrthoDB" id="5519740at2759"/>
<dbReference type="PANTHER" id="PTHR33606">
    <property type="entry name" value="PROTEIN YCII"/>
    <property type="match status" value="1"/>
</dbReference>
<dbReference type="InterPro" id="IPR011008">
    <property type="entry name" value="Dimeric_a/b-barrel"/>
</dbReference>
<dbReference type="InterPro" id="IPR051807">
    <property type="entry name" value="Sec-metab_biosynth-assoc"/>
</dbReference>
<protein>
    <recommendedName>
        <fullName evidence="1">YCII-related domain-containing protein</fullName>
    </recommendedName>
</protein>
<dbReference type="PANTHER" id="PTHR33606:SF3">
    <property type="entry name" value="PROTEIN YCII"/>
    <property type="match status" value="1"/>
</dbReference>
<evidence type="ECO:0000259" key="1">
    <source>
        <dbReference type="Pfam" id="PF03795"/>
    </source>
</evidence>
<dbReference type="SUPFAM" id="SSF54909">
    <property type="entry name" value="Dimeric alpha+beta barrel"/>
    <property type="match status" value="1"/>
</dbReference>
<dbReference type="AlphaFoldDB" id="A0A5N5WQE7"/>
<sequence>MESTKKEFLVLLKDRPGALSKRVEVRQKHLEKIQPLIDAGTIVVGGATFDSHDATEGENPQMTGSMLIVVSESIEDVRKIVEDDVYATSGVWDLERTKILPFRTTVRLPM</sequence>
<proteinExistence type="predicted"/>
<evidence type="ECO:0000313" key="3">
    <source>
        <dbReference type="Proteomes" id="UP000326565"/>
    </source>
</evidence>
<evidence type="ECO:0000313" key="2">
    <source>
        <dbReference type="EMBL" id="KAB8069400.1"/>
    </source>
</evidence>
<dbReference type="Pfam" id="PF03795">
    <property type="entry name" value="YCII"/>
    <property type="match status" value="1"/>
</dbReference>
<dbReference type="Proteomes" id="UP000326565">
    <property type="component" value="Unassembled WGS sequence"/>
</dbReference>
<reference evidence="2 3" key="1">
    <citation type="submission" date="2019-04" db="EMBL/GenBank/DDBJ databases">
        <title>Friends and foes A comparative genomics study of 23 Aspergillus species from section Flavi.</title>
        <authorList>
            <consortium name="DOE Joint Genome Institute"/>
            <person name="Kjaerbolling I."/>
            <person name="Vesth T."/>
            <person name="Frisvad J.C."/>
            <person name="Nybo J.L."/>
            <person name="Theobald S."/>
            <person name="Kildgaard S."/>
            <person name="Isbrandt T."/>
            <person name="Kuo A."/>
            <person name="Sato A."/>
            <person name="Lyhne E.K."/>
            <person name="Kogle M.E."/>
            <person name="Wiebenga A."/>
            <person name="Kun R.S."/>
            <person name="Lubbers R.J."/>
            <person name="Makela M.R."/>
            <person name="Barry K."/>
            <person name="Chovatia M."/>
            <person name="Clum A."/>
            <person name="Daum C."/>
            <person name="Haridas S."/>
            <person name="He G."/>
            <person name="LaButti K."/>
            <person name="Lipzen A."/>
            <person name="Mondo S."/>
            <person name="Riley R."/>
            <person name="Salamov A."/>
            <person name="Simmons B.A."/>
            <person name="Magnuson J.K."/>
            <person name="Henrissat B."/>
            <person name="Mortensen U.H."/>
            <person name="Larsen T.O."/>
            <person name="Devries R.P."/>
            <person name="Grigoriev I.V."/>
            <person name="Machida M."/>
            <person name="Baker S.E."/>
            <person name="Andersen M.R."/>
        </authorList>
    </citation>
    <scope>NUCLEOTIDE SEQUENCE [LARGE SCALE GENOMIC DNA]</scope>
    <source>
        <strain evidence="2 3">CBS 151.66</strain>
    </source>
</reference>
<dbReference type="EMBL" id="ML732343">
    <property type="protein sequence ID" value="KAB8069400.1"/>
    <property type="molecule type" value="Genomic_DNA"/>
</dbReference>
<organism evidence="2 3">
    <name type="scientific">Aspergillus leporis</name>
    <dbReference type="NCBI Taxonomy" id="41062"/>
    <lineage>
        <taxon>Eukaryota</taxon>
        <taxon>Fungi</taxon>
        <taxon>Dikarya</taxon>
        <taxon>Ascomycota</taxon>
        <taxon>Pezizomycotina</taxon>
        <taxon>Eurotiomycetes</taxon>
        <taxon>Eurotiomycetidae</taxon>
        <taxon>Eurotiales</taxon>
        <taxon>Aspergillaceae</taxon>
        <taxon>Aspergillus</taxon>
        <taxon>Aspergillus subgen. Circumdati</taxon>
    </lineage>
</organism>
<keyword evidence="3" id="KW-1185">Reference proteome</keyword>
<gene>
    <name evidence="2" type="ORF">BDV29DRAFT_182834</name>
</gene>
<dbReference type="Gene3D" id="3.30.70.1060">
    <property type="entry name" value="Dimeric alpha+beta barrel"/>
    <property type="match status" value="1"/>
</dbReference>